<keyword evidence="4" id="KW-1185">Reference proteome</keyword>
<proteinExistence type="predicted"/>
<feature type="compositionally biased region" description="Polar residues" evidence="1">
    <location>
        <begin position="67"/>
        <end position="79"/>
    </location>
</feature>
<dbReference type="EMBL" id="AUWU02000003">
    <property type="protein sequence ID" value="KAH0574995.1"/>
    <property type="molecule type" value="Genomic_DNA"/>
</dbReference>
<sequence>MKSKKLPMVISTDESDPESKPISRFHQQENLDSSKADSINVIRNFSQCSPGKQPDQFSNSHLKHQTRPNLNYQNLDSSKANSIETIRNFSEATESKDQGGQKSSRFMVQQIIDDQDDDELDLEP</sequence>
<gene>
    <name evidence="2" type="ORF">SS50377_18201</name>
    <name evidence="3" type="ORF">SS50377_22612</name>
</gene>
<dbReference type="AlphaFoldDB" id="V6LCD2"/>
<feature type="compositionally biased region" description="Polar residues" evidence="1">
    <location>
        <begin position="36"/>
        <end position="60"/>
    </location>
</feature>
<feature type="compositionally biased region" description="Basic and acidic residues" evidence="1">
    <location>
        <begin position="17"/>
        <end position="35"/>
    </location>
</feature>
<dbReference type="Proteomes" id="UP000018208">
    <property type="component" value="Unassembled WGS sequence"/>
</dbReference>
<reference evidence="2 3" key="1">
    <citation type="journal article" date="2014" name="PLoS Genet.">
        <title>The Genome of Spironucleus salmonicida Highlights a Fish Pathogen Adapted to Fluctuating Environments.</title>
        <authorList>
            <person name="Xu F."/>
            <person name="Jerlstrom-Hultqvist J."/>
            <person name="Einarsson E."/>
            <person name="Astvaldsson A."/>
            <person name="Svard S.G."/>
            <person name="Andersson J.O."/>
        </authorList>
    </citation>
    <scope>NUCLEOTIDE SEQUENCE</scope>
    <source>
        <strain evidence="3">ATCC 50377</strain>
    </source>
</reference>
<feature type="compositionally biased region" description="Acidic residues" evidence="1">
    <location>
        <begin position="113"/>
        <end position="124"/>
    </location>
</feature>
<protein>
    <submittedName>
        <fullName evidence="2">Uncharacterized protein</fullName>
    </submittedName>
</protein>
<evidence type="ECO:0000256" key="1">
    <source>
        <dbReference type="SAM" id="MobiDB-lite"/>
    </source>
</evidence>
<accession>V6LCD2</accession>
<organism evidence="2">
    <name type="scientific">Spironucleus salmonicida</name>
    <dbReference type="NCBI Taxonomy" id="348837"/>
    <lineage>
        <taxon>Eukaryota</taxon>
        <taxon>Metamonada</taxon>
        <taxon>Diplomonadida</taxon>
        <taxon>Hexamitidae</taxon>
        <taxon>Hexamitinae</taxon>
        <taxon>Spironucleus</taxon>
    </lineage>
</organism>
<reference evidence="3" key="2">
    <citation type="submission" date="2020-12" db="EMBL/GenBank/DDBJ databases">
        <title>New Spironucleus salmonicida genome in near-complete chromosomes.</title>
        <authorList>
            <person name="Xu F."/>
            <person name="Kurt Z."/>
            <person name="Jimenez-Gonzalez A."/>
            <person name="Astvaldsson A."/>
            <person name="Andersson J.O."/>
            <person name="Svard S.G."/>
        </authorList>
    </citation>
    <scope>NUCLEOTIDE SEQUENCE</scope>
    <source>
        <strain evidence="3">ATCC 50377</strain>
    </source>
</reference>
<name>V6LCD2_9EUKA</name>
<feature type="region of interest" description="Disordered" evidence="1">
    <location>
        <begin position="91"/>
        <end position="124"/>
    </location>
</feature>
<evidence type="ECO:0000313" key="3">
    <source>
        <dbReference type="EMBL" id="KAH0574995.1"/>
    </source>
</evidence>
<evidence type="ECO:0000313" key="4">
    <source>
        <dbReference type="Proteomes" id="UP000018208"/>
    </source>
</evidence>
<dbReference type="VEuPathDB" id="GiardiaDB:SS50377_22612"/>
<evidence type="ECO:0000313" key="2">
    <source>
        <dbReference type="EMBL" id="EST41898.1"/>
    </source>
</evidence>
<dbReference type="EMBL" id="KI546166">
    <property type="protein sequence ID" value="EST41898.1"/>
    <property type="molecule type" value="Genomic_DNA"/>
</dbReference>
<feature type="region of interest" description="Disordered" evidence="1">
    <location>
        <begin position="1"/>
        <end position="79"/>
    </location>
</feature>